<dbReference type="InterPro" id="IPR027417">
    <property type="entry name" value="P-loop_NTPase"/>
</dbReference>
<dbReference type="GO" id="GO:0005524">
    <property type="term" value="F:ATP binding"/>
    <property type="evidence" value="ECO:0007669"/>
    <property type="project" value="UniProtKB-KW"/>
</dbReference>
<dbReference type="PROSITE" id="PS50929">
    <property type="entry name" value="ABC_TM1F"/>
    <property type="match status" value="1"/>
</dbReference>
<dbReference type="PROSITE" id="PS50893">
    <property type="entry name" value="ABC_TRANSPORTER_2"/>
    <property type="match status" value="1"/>
</dbReference>
<dbReference type="AlphaFoldDB" id="A0A7G8P903"/>
<protein>
    <submittedName>
        <fullName evidence="11">ABC transporter ATP-binding protein/permease</fullName>
    </submittedName>
</protein>
<organism evidence="11 12">
    <name type="scientific">Mycolicibacterium fluoranthenivorans</name>
    <dbReference type="NCBI Taxonomy" id="258505"/>
    <lineage>
        <taxon>Bacteria</taxon>
        <taxon>Bacillati</taxon>
        <taxon>Actinomycetota</taxon>
        <taxon>Actinomycetes</taxon>
        <taxon>Mycobacteriales</taxon>
        <taxon>Mycobacteriaceae</taxon>
        <taxon>Mycolicibacterium</taxon>
    </lineage>
</organism>
<dbReference type="InterPro" id="IPR036640">
    <property type="entry name" value="ABC1_TM_sf"/>
</dbReference>
<sequence length="641" mass="72250">MEMFTPSLDWGAELPKSLWWIATVWVYTAIPTLIILTLIGRYTTWGRQFWRITGGYFTGRESVVVWVWLSGILLSVIIGVRLDVLLSYQGNDMMSAAQTAFEGIGGGDQAVKDSGVSGFWWAWAHFAVLATVHVTRMMLDLFVTQRFLIRWRAWLTDHLTGDWLDGKAYYRSRFIDDTIDNPDQRIQSDIDVFTNGAGPLPANPNTLSANMLLFGAIEAIVSVASFAVILWNLSGELTMFDVTLPRAMFWIAIVYVVVATIIAFWIGRPLIQLTFNNEKFNAAFRYALVRLRDAAESVAFYRGENAERVQLRQRFAPIVTNYKRFINRSVKFYGWNVSISQIIVPLPWIVQAPRMFAGQIKLGDISQTSSAFSQIQGGLSYFRNTYDQFAGWRASIIRLHGLVIANEEGRALPELTVEPSRDCLVELDNVEVRTPLGDPLVQDLNLRLESGDTLIVTGRSGSGKTTLLRSLAQLWPFTTGTFRYPQAGHETMFLSQMPYVPLGDLRAVVSYPQEPGSIPDERLHWALNKVSLPQCSKRLGEVADWVKVLSPGEQQRIAFARVLLTRPRAVFLDEATSALDEGLEYTMYDLVRKELPETILVSVTHRSTVGQHHEKYLHLHGGGRWSLGDMDDAVEDEVSPV</sequence>
<dbReference type="Proteomes" id="UP000515498">
    <property type="component" value="Chromosome"/>
</dbReference>
<dbReference type="CDD" id="cd03223">
    <property type="entry name" value="ABCD_peroxisomal_ALDP"/>
    <property type="match status" value="1"/>
</dbReference>
<feature type="transmembrane region" description="Helical" evidence="8">
    <location>
        <begin position="120"/>
        <end position="143"/>
    </location>
</feature>
<evidence type="ECO:0000256" key="7">
    <source>
        <dbReference type="ARBA" id="ARBA00023136"/>
    </source>
</evidence>
<keyword evidence="2" id="KW-0813">Transport</keyword>
<evidence type="ECO:0000259" key="10">
    <source>
        <dbReference type="PROSITE" id="PS50929"/>
    </source>
</evidence>
<evidence type="ECO:0000256" key="3">
    <source>
        <dbReference type="ARBA" id="ARBA00022692"/>
    </source>
</evidence>
<feature type="transmembrane region" description="Helical" evidence="8">
    <location>
        <begin position="211"/>
        <end position="231"/>
    </location>
</feature>
<dbReference type="InterPro" id="IPR017871">
    <property type="entry name" value="ABC_transporter-like_CS"/>
</dbReference>
<evidence type="ECO:0000256" key="8">
    <source>
        <dbReference type="SAM" id="Phobius"/>
    </source>
</evidence>
<accession>A0A7G8P903</accession>
<dbReference type="SUPFAM" id="SSF52540">
    <property type="entry name" value="P-loop containing nucleoside triphosphate hydrolases"/>
    <property type="match status" value="1"/>
</dbReference>
<dbReference type="PANTHER" id="PTHR11384:SF59">
    <property type="entry name" value="LYSOSOMAL COBALAMIN TRANSPORTER ABCD4"/>
    <property type="match status" value="1"/>
</dbReference>
<evidence type="ECO:0000313" key="12">
    <source>
        <dbReference type="Proteomes" id="UP000515498"/>
    </source>
</evidence>
<evidence type="ECO:0000256" key="4">
    <source>
        <dbReference type="ARBA" id="ARBA00022741"/>
    </source>
</evidence>
<dbReference type="InterPro" id="IPR003593">
    <property type="entry name" value="AAA+_ATPase"/>
</dbReference>
<dbReference type="GO" id="GO:0005886">
    <property type="term" value="C:plasma membrane"/>
    <property type="evidence" value="ECO:0007669"/>
    <property type="project" value="UniProtKB-SubCell"/>
</dbReference>
<feature type="transmembrane region" description="Helical" evidence="8">
    <location>
        <begin position="20"/>
        <end position="42"/>
    </location>
</feature>
<dbReference type="InterPro" id="IPR003439">
    <property type="entry name" value="ABC_transporter-like_ATP-bd"/>
</dbReference>
<evidence type="ECO:0000259" key="9">
    <source>
        <dbReference type="PROSITE" id="PS50893"/>
    </source>
</evidence>
<evidence type="ECO:0000256" key="5">
    <source>
        <dbReference type="ARBA" id="ARBA00022840"/>
    </source>
</evidence>
<evidence type="ECO:0000313" key="11">
    <source>
        <dbReference type="EMBL" id="QNJ90819.1"/>
    </source>
</evidence>
<dbReference type="Pfam" id="PF00005">
    <property type="entry name" value="ABC_tran"/>
    <property type="match status" value="1"/>
</dbReference>
<dbReference type="GO" id="GO:0140359">
    <property type="term" value="F:ABC-type transporter activity"/>
    <property type="evidence" value="ECO:0007669"/>
    <property type="project" value="InterPro"/>
</dbReference>
<dbReference type="InterPro" id="IPR011527">
    <property type="entry name" value="ABC1_TM_dom"/>
</dbReference>
<dbReference type="GO" id="GO:0016887">
    <property type="term" value="F:ATP hydrolysis activity"/>
    <property type="evidence" value="ECO:0007669"/>
    <property type="project" value="InterPro"/>
</dbReference>
<dbReference type="PANTHER" id="PTHR11384">
    <property type="entry name" value="ATP-BINDING CASSETTE, SUB-FAMILY D MEMBER"/>
    <property type="match status" value="1"/>
</dbReference>
<feature type="domain" description="ABC transporter" evidence="9">
    <location>
        <begin position="425"/>
        <end position="641"/>
    </location>
</feature>
<dbReference type="SUPFAM" id="SSF90123">
    <property type="entry name" value="ABC transporter transmembrane region"/>
    <property type="match status" value="1"/>
</dbReference>
<gene>
    <name evidence="11" type="ORF">HZU40_21525</name>
</gene>
<comment type="subcellular location">
    <subcellularLocation>
        <location evidence="1">Cell membrane</location>
        <topology evidence="1">Multi-pass membrane protein</topology>
    </subcellularLocation>
</comment>
<evidence type="ECO:0000256" key="2">
    <source>
        <dbReference type="ARBA" id="ARBA00022448"/>
    </source>
</evidence>
<dbReference type="PROSITE" id="PS00211">
    <property type="entry name" value="ABC_TRANSPORTER_1"/>
    <property type="match status" value="1"/>
</dbReference>
<dbReference type="Pfam" id="PF06472">
    <property type="entry name" value="ABC_membrane_2"/>
    <property type="match status" value="1"/>
</dbReference>
<dbReference type="InterPro" id="IPR050835">
    <property type="entry name" value="ABC_transporter_sub-D"/>
</dbReference>
<feature type="transmembrane region" description="Helical" evidence="8">
    <location>
        <begin position="332"/>
        <end position="350"/>
    </location>
</feature>
<dbReference type="Gene3D" id="3.40.50.300">
    <property type="entry name" value="P-loop containing nucleotide triphosphate hydrolases"/>
    <property type="match status" value="1"/>
</dbReference>
<evidence type="ECO:0000256" key="6">
    <source>
        <dbReference type="ARBA" id="ARBA00022989"/>
    </source>
</evidence>
<dbReference type="EMBL" id="CP059894">
    <property type="protein sequence ID" value="QNJ90819.1"/>
    <property type="molecule type" value="Genomic_DNA"/>
</dbReference>
<proteinExistence type="predicted"/>
<dbReference type="KEGG" id="mflu:HZU40_21525"/>
<keyword evidence="5 11" id="KW-0067">ATP-binding</keyword>
<dbReference type="RefSeq" id="WP_090360944.1">
    <property type="nucleotide sequence ID" value="NZ_CP059894.1"/>
</dbReference>
<dbReference type="Gene3D" id="1.20.1560.10">
    <property type="entry name" value="ABC transporter type 1, transmembrane domain"/>
    <property type="match status" value="1"/>
</dbReference>
<evidence type="ECO:0000256" key="1">
    <source>
        <dbReference type="ARBA" id="ARBA00004651"/>
    </source>
</evidence>
<feature type="transmembrane region" description="Helical" evidence="8">
    <location>
        <begin position="247"/>
        <end position="266"/>
    </location>
</feature>
<reference evidence="11 12" key="1">
    <citation type="submission" date="2020-07" db="EMBL/GenBank/DDBJ databases">
        <title>Draft genome sequence of four isobutane-metabolizing strains capable of cometabolically degrading diverse ether contaminants.</title>
        <authorList>
            <person name="Chen W."/>
            <person name="Faulkner N."/>
            <person name="Smith C."/>
            <person name="Hyman M."/>
        </authorList>
    </citation>
    <scope>NUCLEOTIDE SEQUENCE [LARGE SCALE GENOMIC DNA]</scope>
    <source>
        <strain evidence="11 12">2A</strain>
    </source>
</reference>
<keyword evidence="6 8" id="KW-1133">Transmembrane helix</keyword>
<keyword evidence="3 8" id="KW-0812">Transmembrane</keyword>
<name>A0A7G8P903_9MYCO</name>
<keyword evidence="7 8" id="KW-0472">Membrane</keyword>
<feature type="transmembrane region" description="Helical" evidence="8">
    <location>
        <begin position="63"/>
        <end position="82"/>
    </location>
</feature>
<keyword evidence="4" id="KW-0547">Nucleotide-binding</keyword>
<dbReference type="SMART" id="SM00382">
    <property type="entry name" value="AAA"/>
    <property type="match status" value="1"/>
</dbReference>
<feature type="domain" description="ABC transmembrane type-1" evidence="10">
    <location>
        <begin position="143"/>
        <end position="391"/>
    </location>
</feature>